<dbReference type="GO" id="GO:0022857">
    <property type="term" value="F:transmembrane transporter activity"/>
    <property type="evidence" value="ECO:0007669"/>
    <property type="project" value="InterPro"/>
</dbReference>
<feature type="domain" description="Integral membrane bound transporter" evidence="9">
    <location>
        <begin position="249"/>
        <end position="373"/>
    </location>
</feature>
<proteinExistence type="inferred from homology"/>
<comment type="subcellular location">
    <subcellularLocation>
        <location evidence="1">Cell membrane</location>
        <topology evidence="1">Multi-pass membrane protein</topology>
    </subcellularLocation>
</comment>
<feature type="transmembrane region" description="Helical" evidence="8">
    <location>
        <begin position="114"/>
        <end position="132"/>
    </location>
</feature>
<reference evidence="11" key="2">
    <citation type="submission" date="2007-04" db="EMBL/GenBank/DDBJ databases">
        <title>Complete genome sequence of the nitrogen-fixing bacterium Azorhizobium caulinodans ORS571.</title>
        <authorList>
            <person name="Lee K.B."/>
            <person name="Backer P.D."/>
            <person name="Aono T."/>
            <person name="Liu C.T."/>
            <person name="Suzuki S."/>
            <person name="Suzuki T."/>
            <person name="Kaneko T."/>
            <person name="Yamada M."/>
            <person name="Tabata S."/>
            <person name="Kupfer D.M."/>
            <person name="Najar F.Z."/>
            <person name="Wiley G.B."/>
            <person name="Roe B."/>
            <person name="Binnewies T."/>
            <person name="Ussery D."/>
            <person name="Vereecke D."/>
            <person name="Gevers D."/>
            <person name="Holsters M."/>
            <person name="Oyaizu H."/>
        </authorList>
    </citation>
    <scope>NUCLEOTIDE SEQUENCE [LARGE SCALE GENOMIC DNA]</scope>
    <source>
        <strain evidence="11">ATCC 43989 / DSM 5975 / JCM 20966 / LMG 6465 / NBRC 14845 / NCIMB 13405 / ORS 571</strain>
    </source>
</reference>
<protein>
    <submittedName>
        <fullName evidence="10">Hypothetical membrane protein</fullName>
    </submittedName>
</protein>
<dbReference type="Proteomes" id="UP000000270">
    <property type="component" value="Chromosome"/>
</dbReference>
<keyword evidence="4 8" id="KW-0812">Transmembrane</keyword>
<dbReference type="InterPro" id="IPR006726">
    <property type="entry name" value="PHBA_efflux_AaeB/fusaric-R"/>
</dbReference>
<dbReference type="InterPro" id="IPR049453">
    <property type="entry name" value="Memb_transporter_dom"/>
</dbReference>
<evidence type="ECO:0000256" key="4">
    <source>
        <dbReference type="ARBA" id="ARBA00022692"/>
    </source>
</evidence>
<evidence type="ECO:0000256" key="5">
    <source>
        <dbReference type="ARBA" id="ARBA00022989"/>
    </source>
</evidence>
<keyword evidence="11" id="KW-1185">Reference proteome</keyword>
<dbReference type="eggNOG" id="COG4129">
    <property type="taxonomic scope" value="Bacteria"/>
</dbReference>
<evidence type="ECO:0000313" key="11">
    <source>
        <dbReference type="Proteomes" id="UP000000270"/>
    </source>
</evidence>
<evidence type="ECO:0000256" key="6">
    <source>
        <dbReference type="ARBA" id="ARBA00023136"/>
    </source>
</evidence>
<dbReference type="Pfam" id="PF04632">
    <property type="entry name" value="FUSC"/>
    <property type="match status" value="1"/>
</dbReference>
<gene>
    <name evidence="10" type="ordered locus">AZC_0723</name>
</gene>
<dbReference type="HOGENOM" id="CLU_691968_0_0_5"/>
<name>A8IPZ8_AZOC5</name>
<feature type="transmembrane region" description="Helical" evidence="8">
    <location>
        <begin position="360"/>
        <end position="380"/>
    </location>
</feature>
<dbReference type="KEGG" id="azc:AZC_0723"/>
<feature type="transmembrane region" description="Helical" evidence="8">
    <location>
        <begin position="328"/>
        <end position="348"/>
    </location>
</feature>
<evidence type="ECO:0000313" key="10">
    <source>
        <dbReference type="EMBL" id="BAF86721.1"/>
    </source>
</evidence>
<evidence type="ECO:0000256" key="8">
    <source>
        <dbReference type="SAM" id="Phobius"/>
    </source>
</evidence>
<dbReference type="GO" id="GO:0005886">
    <property type="term" value="C:plasma membrane"/>
    <property type="evidence" value="ECO:0007669"/>
    <property type="project" value="UniProtKB-SubCell"/>
</dbReference>
<reference evidence="10 11" key="1">
    <citation type="journal article" date="2007" name="Appl. Environ. Microbiol.">
        <title>Rhizobial factors required for stem nodule maturation and maintenance in Sesbania rostrata-Azorhizobium caulinodans ORS571 symbiosis.</title>
        <authorList>
            <person name="Suzuki S."/>
            <person name="Aono T."/>
            <person name="Lee KB."/>
            <person name="Suzuki T."/>
            <person name="Liu CT."/>
            <person name="Miwa H."/>
            <person name="Wakao S."/>
            <person name="Iki T."/>
            <person name="Oyaizu H."/>
        </authorList>
    </citation>
    <scope>NUCLEOTIDE SEQUENCE [LARGE SCALE GENOMIC DNA]</scope>
    <source>
        <strain evidence="11">ATCC 43989 / DSM 5975 / JCM 20966 / LMG 6465 / NBRC 14845 / NCIMB 13405 / ORS 571</strain>
    </source>
</reference>
<evidence type="ECO:0000256" key="7">
    <source>
        <dbReference type="ARBA" id="ARBA00043993"/>
    </source>
</evidence>
<dbReference type="AlphaFoldDB" id="A8IPZ8"/>
<sequence length="398" mass="42526">MLPSGSAAKECRAAAERGRAMRRENGLLRRLKTATRWLSRAPVRTAHRFEAEARADVAAFTVHGRRAQVALRVTLGVLVAIAIAHALGLEMPVWAAISVVRVFQNDRTATVMRGLERVAGTIGGCAVAYAILKISGAHAWVYMATGLACAAAVYAQAVTRYSYAFVLVGFTVPLMTYHAVVSPEPMTQVILMRGMEVMVGVCVAWALDFLTSPARPKAKPKPLYAGMDAIFMGHALTVGIAVTLVPVVWTVLHLPGFEQTPITAFIVVGAAREGIGWKSLNRCVGCALGAAFGFLGVLTLDGSLLTWALFVFAGLFVFTQIGFGGSVVAYTGIQAAIAFLLVVVQEPIPHLDLDAGVGRMWGVMGGIALVMLVGLATWPIRRRITERLQPRASHEAAH</sequence>
<accession>A8IPZ8</accession>
<feature type="transmembrane region" description="Helical" evidence="8">
    <location>
        <begin position="73"/>
        <end position="94"/>
    </location>
</feature>
<keyword evidence="6 8" id="KW-0472">Membrane</keyword>
<evidence type="ECO:0000256" key="3">
    <source>
        <dbReference type="ARBA" id="ARBA00022475"/>
    </source>
</evidence>
<organism evidence="10 11">
    <name type="scientific">Azorhizobium caulinodans (strain ATCC 43989 / DSM 5975 / JCM 20966 / LMG 6465 / NBRC 14845 / NCIMB 13405 / ORS 571)</name>
    <dbReference type="NCBI Taxonomy" id="438753"/>
    <lineage>
        <taxon>Bacteria</taxon>
        <taxon>Pseudomonadati</taxon>
        <taxon>Pseudomonadota</taxon>
        <taxon>Alphaproteobacteria</taxon>
        <taxon>Hyphomicrobiales</taxon>
        <taxon>Xanthobacteraceae</taxon>
        <taxon>Azorhizobium</taxon>
    </lineage>
</organism>
<comment type="similarity">
    <text evidence="7">Belongs to the YccS/YhfK family.</text>
</comment>
<feature type="transmembrane region" description="Helical" evidence="8">
    <location>
        <begin position="163"/>
        <end position="181"/>
    </location>
</feature>
<keyword evidence="2" id="KW-0813">Transport</keyword>
<feature type="transmembrane region" description="Helical" evidence="8">
    <location>
        <begin position="230"/>
        <end position="252"/>
    </location>
</feature>
<reference evidence="10 11" key="3">
    <citation type="journal article" date="2008" name="BMC Genomics">
        <title>The genome of the versatile nitrogen fixer Azorhizobium caulinodans ORS571.</title>
        <authorList>
            <person name="Lee KB."/>
            <person name="Backer P.D."/>
            <person name="Aono T."/>
            <person name="Liu CT."/>
            <person name="Suzuki S."/>
            <person name="Suzuki T."/>
            <person name="Kaneko T."/>
            <person name="Yamada M."/>
            <person name="Tabata S."/>
            <person name="Kupfer D.M."/>
            <person name="Najar F.Z."/>
            <person name="Wiley G.B."/>
            <person name="Roe B."/>
            <person name="Binnewies T.T."/>
            <person name="Ussery D.W."/>
            <person name="D'Haeze W."/>
            <person name="Herder J.D."/>
            <person name="Gevers D."/>
            <person name="Vereecke D."/>
            <person name="Holsters M."/>
            <person name="Oyaizu H."/>
        </authorList>
    </citation>
    <scope>NUCLEOTIDE SEQUENCE [LARGE SCALE GENOMIC DNA]</scope>
    <source>
        <strain evidence="11">ATCC 43989 / DSM 5975 / JCM 20966 / LMG 6465 / NBRC 14845 / NCIMB 13405 / ORS 571</strain>
    </source>
</reference>
<evidence type="ECO:0000256" key="2">
    <source>
        <dbReference type="ARBA" id="ARBA00022448"/>
    </source>
</evidence>
<feature type="transmembrane region" description="Helical" evidence="8">
    <location>
        <begin position="304"/>
        <end position="321"/>
    </location>
</feature>
<dbReference type="eggNOG" id="COG1289">
    <property type="taxonomic scope" value="Bacteria"/>
</dbReference>
<evidence type="ECO:0000256" key="1">
    <source>
        <dbReference type="ARBA" id="ARBA00004651"/>
    </source>
</evidence>
<evidence type="ECO:0000259" key="9">
    <source>
        <dbReference type="Pfam" id="PF13515"/>
    </source>
</evidence>
<dbReference type="EMBL" id="AP009384">
    <property type="protein sequence ID" value="BAF86721.1"/>
    <property type="molecule type" value="Genomic_DNA"/>
</dbReference>
<dbReference type="Pfam" id="PF13515">
    <property type="entry name" value="FUSC_2"/>
    <property type="match status" value="1"/>
</dbReference>
<reference evidence="10 11" key="6">
    <citation type="journal article" date="2011" name="Appl. Environ. Microbiol.">
        <title>Involvement of the azorhizobial chromosome partition gene (parA) in the onset of bacteroid differentiation during Sesbania rostrata stem nodule development.</title>
        <authorList>
            <person name="Liu CT."/>
            <person name="Lee KB."/>
            <person name="Wang YS."/>
            <person name="Peng MH."/>
            <person name="Lee KT."/>
            <person name="Suzuki S."/>
            <person name="Suzuki T."/>
            <person name="Oyaizu H."/>
        </authorList>
    </citation>
    <scope>NUCLEOTIDE SEQUENCE [LARGE SCALE GENOMIC DNA]</scope>
    <source>
        <strain evidence="11">ATCC 43989 / DSM 5975 / JCM 20966 / LMG 6465 / NBRC 14845 / NCIMB 13405 / ORS 571</strain>
    </source>
</reference>
<reference evidence="10 11" key="4">
    <citation type="journal article" date="2009" name="Appl. Environ. Microbiol.">
        <title>Comparative genome-wide transcriptional profiling of Azorhizobium caulinodans ORS571 grown under free-living and symbiotic conditions.</title>
        <authorList>
            <person name="Tsukada S."/>
            <person name="Aono T."/>
            <person name="Akiba N."/>
            <person name="Lee KB."/>
            <person name="Liu CT."/>
            <person name="Toyazaki H."/>
            <person name="Oyaizu H."/>
        </authorList>
    </citation>
    <scope>NUCLEOTIDE SEQUENCE [LARGE SCALE GENOMIC DNA]</scope>
    <source>
        <strain evidence="11">ATCC 43989 / DSM 5975 / JCM 20966 / LMG 6465 / NBRC 14845 / NCIMB 13405 / ORS 571</strain>
    </source>
</reference>
<dbReference type="PANTHER" id="PTHR30509">
    <property type="entry name" value="P-HYDROXYBENZOIC ACID EFFLUX PUMP SUBUNIT-RELATED"/>
    <property type="match status" value="1"/>
</dbReference>
<dbReference type="PANTHER" id="PTHR30509:SF9">
    <property type="entry name" value="MULTIDRUG RESISTANCE PROTEIN MDTO"/>
    <property type="match status" value="1"/>
</dbReference>
<dbReference type="STRING" id="438753.AZC_0723"/>
<feature type="transmembrane region" description="Helical" evidence="8">
    <location>
        <begin position="190"/>
        <end position="210"/>
    </location>
</feature>
<keyword evidence="3" id="KW-1003">Cell membrane</keyword>
<keyword evidence="5 8" id="KW-1133">Transmembrane helix</keyword>
<reference evidence="10 11" key="5">
    <citation type="journal article" date="2010" name="Appl. Environ. Microbiol.">
        <title>phrR-like gene praR of Azorhizobium caulinodans ORS571 is essential for symbiosis with Sesbania rostrata and is involved in expression of reb genes.</title>
        <authorList>
            <person name="Akiba N."/>
            <person name="Aono T."/>
            <person name="Toyazaki H."/>
            <person name="Sato S."/>
            <person name="Oyaizu H."/>
        </authorList>
    </citation>
    <scope>NUCLEOTIDE SEQUENCE [LARGE SCALE GENOMIC DNA]</scope>
    <source>
        <strain evidence="11">ATCC 43989 / DSM 5975 / JCM 20966 / LMG 6465 / NBRC 14845 / NCIMB 13405 / ORS 571</strain>
    </source>
</reference>